<keyword evidence="3" id="KW-1185">Reference proteome</keyword>
<evidence type="ECO:0000313" key="2">
    <source>
        <dbReference type="EMBL" id="CAG8623462.1"/>
    </source>
</evidence>
<organism evidence="2 3">
    <name type="scientific">Cetraspora pellucida</name>
    <dbReference type="NCBI Taxonomy" id="1433469"/>
    <lineage>
        <taxon>Eukaryota</taxon>
        <taxon>Fungi</taxon>
        <taxon>Fungi incertae sedis</taxon>
        <taxon>Mucoromycota</taxon>
        <taxon>Glomeromycotina</taxon>
        <taxon>Glomeromycetes</taxon>
        <taxon>Diversisporales</taxon>
        <taxon>Gigasporaceae</taxon>
        <taxon>Cetraspora</taxon>
    </lineage>
</organism>
<name>A0A9N9D5S6_9GLOM</name>
<comment type="caution">
    <text evidence="2">The sequence shown here is derived from an EMBL/GenBank/DDBJ whole genome shotgun (WGS) entry which is preliminary data.</text>
</comment>
<proteinExistence type="predicted"/>
<dbReference type="EMBL" id="CAJVQA010005570">
    <property type="protein sequence ID" value="CAG8623462.1"/>
    <property type="molecule type" value="Genomic_DNA"/>
</dbReference>
<dbReference type="Proteomes" id="UP000789759">
    <property type="component" value="Unassembled WGS sequence"/>
</dbReference>
<evidence type="ECO:0000313" key="3">
    <source>
        <dbReference type="Proteomes" id="UP000789759"/>
    </source>
</evidence>
<sequence length="132" mass="15077">MSLINHKKAYKNNYNIESETGTSIDTYSSDNSDLISNNQADNESSPAFDIQSTSSKLNLTFNNQNMDNNESSSTSGKSNLVFNNQKIIDEFDSIFDNQEISNQILTYEFAEIFERTILENKNNIFIDKIYES</sequence>
<gene>
    <name evidence="2" type="ORF">CPELLU_LOCUS8040</name>
</gene>
<accession>A0A9N9D5S6</accession>
<feature type="region of interest" description="Disordered" evidence="1">
    <location>
        <begin position="21"/>
        <end position="49"/>
    </location>
</feature>
<evidence type="ECO:0000256" key="1">
    <source>
        <dbReference type="SAM" id="MobiDB-lite"/>
    </source>
</evidence>
<reference evidence="2" key="1">
    <citation type="submission" date="2021-06" db="EMBL/GenBank/DDBJ databases">
        <authorList>
            <person name="Kallberg Y."/>
            <person name="Tangrot J."/>
            <person name="Rosling A."/>
        </authorList>
    </citation>
    <scope>NUCLEOTIDE SEQUENCE</scope>
    <source>
        <strain evidence="2">FL966</strain>
    </source>
</reference>
<dbReference type="OrthoDB" id="10516052at2759"/>
<dbReference type="AlphaFoldDB" id="A0A9N9D5S6"/>
<protein>
    <submittedName>
        <fullName evidence="2">4426_t:CDS:1</fullName>
    </submittedName>
</protein>